<evidence type="ECO:0000256" key="6">
    <source>
        <dbReference type="ARBA" id="ARBA00022723"/>
    </source>
</evidence>
<evidence type="ECO:0000256" key="12">
    <source>
        <dbReference type="PIRSR" id="PIRSR606262-1"/>
    </source>
</evidence>
<keyword evidence="7 15" id="KW-0378">Hydrolase</keyword>
<evidence type="ECO:0000256" key="2">
    <source>
        <dbReference type="ARBA" id="ARBA00003949"/>
    </source>
</evidence>
<evidence type="ECO:0000256" key="3">
    <source>
        <dbReference type="ARBA" id="ARBA00006576"/>
    </source>
</evidence>
<dbReference type="GO" id="GO:0055086">
    <property type="term" value="P:nucleobase-containing small molecule metabolic process"/>
    <property type="evidence" value="ECO:0007669"/>
    <property type="project" value="UniProtKB-ARBA"/>
</dbReference>
<dbReference type="NCBIfam" id="TIGR01354">
    <property type="entry name" value="cyt_deam_tetra"/>
    <property type="match status" value="1"/>
</dbReference>
<accession>A0A2K8N6X1</accession>
<evidence type="ECO:0000313" key="18">
    <source>
        <dbReference type="Proteomes" id="UP000231932"/>
    </source>
</evidence>
<feature type="active site" description="Proton donor" evidence="12">
    <location>
        <position position="57"/>
    </location>
</feature>
<dbReference type="OrthoDB" id="9763887at2"/>
<comment type="catalytic activity">
    <reaction evidence="11 15">
        <text>cytidine + H2O + H(+) = uridine + NH4(+)</text>
        <dbReference type="Rhea" id="RHEA:16069"/>
        <dbReference type="ChEBI" id="CHEBI:15377"/>
        <dbReference type="ChEBI" id="CHEBI:15378"/>
        <dbReference type="ChEBI" id="CHEBI:16704"/>
        <dbReference type="ChEBI" id="CHEBI:17562"/>
        <dbReference type="ChEBI" id="CHEBI:28938"/>
        <dbReference type="EC" id="3.5.4.5"/>
    </reaction>
</comment>
<evidence type="ECO:0000256" key="7">
    <source>
        <dbReference type="ARBA" id="ARBA00022801"/>
    </source>
</evidence>
<feature type="binding site" evidence="13">
    <location>
        <begin position="44"/>
        <end position="50"/>
    </location>
    <ligand>
        <name>substrate</name>
    </ligand>
</feature>
<feature type="binding site" evidence="14">
    <location>
        <position position="55"/>
    </location>
    <ligand>
        <name>Zn(2+)</name>
        <dbReference type="ChEBI" id="CHEBI:29105"/>
        <note>catalytic</note>
    </ligand>
</feature>
<dbReference type="Pfam" id="PF00383">
    <property type="entry name" value="dCMP_cyt_deam_1"/>
    <property type="match status" value="1"/>
</dbReference>
<dbReference type="KEGG" id="kyr:CVV65_09370"/>
<evidence type="ECO:0000256" key="14">
    <source>
        <dbReference type="PIRSR" id="PIRSR606262-3"/>
    </source>
</evidence>
<keyword evidence="8 14" id="KW-0862">Zinc</keyword>
<comment type="cofactor">
    <cofactor evidence="1 14 15">
        <name>Zn(2+)</name>
        <dbReference type="ChEBI" id="CHEBI:29105"/>
    </cofactor>
</comment>
<evidence type="ECO:0000256" key="15">
    <source>
        <dbReference type="RuleBase" id="RU364006"/>
    </source>
</evidence>
<comment type="similarity">
    <text evidence="3 15">Belongs to the cytidine and deoxycytidylate deaminase family.</text>
</comment>
<sequence>MTKVDRDLVEQARSAASRARADYSGFAVGAAALASDGRVFIGANIELSVYGLSMCAERVALFKAYTEGADDIVALAVAGSTVRPISPCGACRQVIWELAPNARILLANQDGSEVAKHTPADLLPNGFFLDTDRIQD</sequence>
<gene>
    <name evidence="17" type="primary">cdd</name>
    <name evidence="17" type="ORF">CVV65_09370</name>
</gene>
<evidence type="ECO:0000256" key="1">
    <source>
        <dbReference type="ARBA" id="ARBA00001947"/>
    </source>
</evidence>
<dbReference type="GO" id="GO:0004126">
    <property type="term" value="F:cytidine deaminase activity"/>
    <property type="evidence" value="ECO:0007669"/>
    <property type="project" value="UniProtKB-UniRule"/>
</dbReference>
<evidence type="ECO:0000259" key="16">
    <source>
        <dbReference type="PROSITE" id="PS51747"/>
    </source>
</evidence>
<dbReference type="RefSeq" id="WP_100667904.1">
    <property type="nucleotide sequence ID" value="NZ_CP024955.1"/>
</dbReference>
<keyword evidence="6 14" id="KW-0479">Metal-binding</keyword>
<protein>
    <recommendedName>
        <fullName evidence="5 15">Cytidine deaminase</fullName>
        <ecNumber evidence="4 15">3.5.4.5</ecNumber>
    </recommendedName>
    <alternativeName>
        <fullName evidence="9 15">Cytidine aminohydrolase</fullName>
    </alternativeName>
</protein>
<dbReference type="InterPro" id="IPR002125">
    <property type="entry name" value="CMP_dCMP_dom"/>
</dbReference>
<comment type="catalytic activity">
    <reaction evidence="10 15">
        <text>2'-deoxycytidine + H2O + H(+) = 2'-deoxyuridine + NH4(+)</text>
        <dbReference type="Rhea" id="RHEA:13433"/>
        <dbReference type="ChEBI" id="CHEBI:15377"/>
        <dbReference type="ChEBI" id="CHEBI:15378"/>
        <dbReference type="ChEBI" id="CHEBI:15698"/>
        <dbReference type="ChEBI" id="CHEBI:16450"/>
        <dbReference type="ChEBI" id="CHEBI:28938"/>
        <dbReference type="EC" id="3.5.4.5"/>
    </reaction>
</comment>
<keyword evidence="18" id="KW-1185">Reference proteome</keyword>
<dbReference type="EMBL" id="CP024955">
    <property type="protein sequence ID" value="ATY85111.1"/>
    <property type="molecule type" value="Genomic_DNA"/>
</dbReference>
<dbReference type="NCBIfam" id="NF004064">
    <property type="entry name" value="PRK05578.1"/>
    <property type="match status" value="1"/>
</dbReference>
<dbReference type="Proteomes" id="UP000231932">
    <property type="component" value="Chromosome"/>
</dbReference>
<organism evidence="17 18">
    <name type="scientific">Kyrpidia spormannii</name>
    <dbReference type="NCBI Taxonomy" id="2055160"/>
    <lineage>
        <taxon>Bacteria</taxon>
        <taxon>Bacillati</taxon>
        <taxon>Bacillota</taxon>
        <taxon>Bacilli</taxon>
        <taxon>Bacillales</taxon>
        <taxon>Alicyclobacillaceae</taxon>
        <taxon>Kyrpidia</taxon>
    </lineage>
</organism>
<evidence type="ECO:0000256" key="4">
    <source>
        <dbReference type="ARBA" id="ARBA00012783"/>
    </source>
</evidence>
<dbReference type="InterPro" id="IPR050202">
    <property type="entry name" value="Cyt/Deoxycyt_deaminase"/>
</dbReference>
<proteinExistence type="inferred from homology"/>
<dbReference type="GO" id="GO:0042802">
    <property type="term" value="F:identical protein binding"/>
    <property type="evidence" value="ECO:0007669"/>
    <property type="project" value="UniProtKB-ARBA"/>
</dbReference>
<feature type="binding site" evidence="14">
    <location>
        <position position="91"/>
    </location>
    <ligand>
        <name>Zn(2+)</name>
        <dbReference type="ChEBI" id="CHEBI:29105"/>
        <note>catalytic</note>
    </ligand>
</feature>
<dbReference type="GO" id="GO:0072527">
    <property type="term" value="P:pyrimidine-containing compound metabolic process"/>
    <property type="evidence" value="ECO:0007669"/>
    <property type="project" value="UniProtKB-ARBA"/>
</dbReference>
<dbReference type="SUPFAM" id="SSF53927">
    <property type="entry name" value="Cytidine deaminase-like"/>
    <property type="match status" value="1"/>
</dbReference>
<dbReference type="PANTHER" id="PTHR11644:SF2">
    <property type="entry name" value="CYTIDINE DEAMINASE"/>
    <property type="match status" value="1"/>
</dbReference>
<evidence type="ECO:0000256" key="10">
    <source>
        <dbReference type="ARBA" id="ARBA00049252"/>
    </source>
</evidence>
<dbReference type="GO" id="GO:0008270">
    <property type="term" value="F:zinc ion binding"/>
    <property type="evidence" value="ECO:0007669"/>
    <property type="project" value="UniProtKB-UniRule"/>
</dbReference>
<dbReference type="GO" id="GO:0005829">
    <property type="term" value="C:cytosol"/>
    <property type="evidence" value="ECO:0007669"/>
    <property type="project" value="TreeGrafter"/>
</dbReference>
<dbReference type="CDD" id="cd01283">
    <property type="entry name" value="cytidine_deaminase"/>
    <property type="match status" value="1"/>
</dbReference>
<evidence type="ECO:0000256" key="11">
    <source>
        <dbReference type="ARBA" id="ARBA00049558"/>
    </source>
</evidence>
<evidence type="ECO:0000256" key="13">
    <source>
        <dbReference type="PIRSR" id="PIRSR606262-2"/>
    </source>
</evidence>
<evidence type="ECO:0000313" key="17">
    <source>
        <dbReference type="EMBL" id="ATY85111.1"/>
    </source>
</evidence>
<dbReference type="EC" id="3.5.4.5" evidence="4 15"/>
<dbReference type="InterPro" id="IPR016193">
    <property type="entry name" value="Cytidine_deaminase-like"/>
</dbReference>
<dbReference type="PROSITE" id="PS51747">
    <property type="entry name" value="CYT_DCMP_DEAMINASES_2"/>
    <property type="match status" value="1"/>
</dbReference>
<dbReference type="Gene3D" id="3.40.140.10">
    <property type="entry name" value="Cytidine Deaminase, domain 2"/>
    <property type="match status" value="1"/>
</dbReference>
<dbReference type="InterPro" id="IPR006262">
    <property type="entry name" value="Cyt_deam_tetra"/>
</dbReference>
<dbReference type="PANTHER" id="PTHR11644">
    <property type="entry name" value="CYTIDINE DEAMINASE"/>
    <property type="match status" value="1"/>
</dbReference>
<evidence type="ECO:0000256" key="5">
    <source>
        <dbReference type="ARBA" id="ARBA00018266"/>
    </source>
</evidence>
<feature type="binding site" evidence="14">
    <location>
        <position position="88"/>
    </location>
    <ligand>
        <name>Zn(2+)</name>
        <dbReference type="ChEBI" id="CHEBI:29105"/>
        <note>catalytic</note>
    </ligand>
</feature>
<feature type="domain" description="CMP/dCMP-type deaminase" evidence="16">
    <location>
        <begin position="3"/>
        <end position="130"/>
    </location>
</feature>
<name>A0A2K8N6X1_9BACL</name>
<evidence type="ECO:0000256" key="8">
    <source>
        <dbReference type="ARBA" id="ARBA00022833"/>
    </source>
</evidence>
<evidence type="ECO:0000256" key="9">
    <source>
        <dbReference type="ARBA" id="ARBA00032005"/>
    </source>
</evidence>
<dbReference type="InterPro" id="IPR016192">
    <property type="entry name" value="APOBEC/CMP_deaminase_Zn-bd"/>
</dbReference>
<comment type="function">
    <text evidence="2 15">This enzyme scavenges exogenous and endogenous cytidine and 2'-deoxycytidine for UMP synthesis.</text>
</comment>
<reference evidence="18" key="1">
    <citation type="submission" date="2017-11" db="EMBL/GenBank/DDBJ databases">
        <title>Complete Genome Sequence of Kyrpidia sp. Strain EA-1, a thermophilic, hydrogen-oxidizing Bacterium, isolated from the Azores.</title>
        <authorList>
            <person name="Reiner J.E."/>
            <person name="Lapp C.J."/>
            <person name="Bunk B."/>
            <person name="Gescher J."/>
        </authorList>
    </citation>
    <scope>NUCLEOTIDE SEQUENCE [LARGE SCALE GENOMIC DNA]</scope>
    <source>
        <strain evidence="18">EA-1</strain>
    </source>
</reference>
<dbReference type="AlphaFoldDB" id="A0A2K8N6X1"/>
<dbReference type="PROSITE" id="PS00903">
    <property type="entry name" value="CYT_DCMP_DEAMINASES_1"/>
    <property type="match status" value="1"/>
</dbReference>